<dbReference type="AlphaFoldDB" id="A0A0C5VI99"/>
<evidence type="ECO:0000256" key="5">
    <source>
        <dbReference type="ARBA" id="ARBA00022363"/>
    </source>
</evidence>
<dbReference type="InterPro" id="IPR013785">
    <property type="entry name" value="Aldolase_TIM"/>
</dbReference>
<evidence type="ECO:0000256" key="8">
    <source>
        <dbReference type="ARBA" id="ARBA00022723"/>
    </source>
</evidence>
<name>A0A0C5VI99_9GAMM</name>
<dbReference type="SUPFAM" id="SSF102114">
    <property type="entry name" value="Radical SAM enzymes"/>
    <property type="match status" value="1"/>
</dbReference>
<dbReference type="PROSITE" id="PS51918">
    <property type="entry name" value="RADICAL_SAM"/>
    <property type="match status" value="1"/>
</dbReference>
<evidence type="ECO:0000256" key="10">
    <source>
        <dbReference type="ARBA" id="ARBA00023004"/>
    </source>
</evidence>
<dbReference type="NCBIfam" id="TIGR00238">
    <property type="entry name" value="KamA family radical SAM protein"/>
    <property type="match status" value="1"/>
</dbReference>
<dbReference type="SFLD" id="SFLDG01070">
    <property type="entry name" value="PLP-dependent"/>
    <property type="match status" value="1"/>
</dbReference>
<evidence type="ECO:0000256" key="7">
    <source>
        <dbReference type="ARBA" id="ARBA00022691"/>
    </source>
</evidence>
<comment type="catalytic activity">
    <reaction evidence="1">
        <text>L-lysine = D-beta-lysine</text>
        <dbReference type="Rhea" id="RHEA:44148"/>
        <dbReference type="ChEBI" id="CHEBI:32551"/>
        <dbReference type="ChEBI" id="CHEBI:84138"/>
    </reaction>
</comment>
<dbReference type="CDD" id="cd01335">
    <property type="entry name" value="Radical_SAM"/>
    <property type="match status" value="1"/>
</dbReference>
<evidence type="ECO:0000256" key="11">
    <source>
        <dbReference type="ARBA" id="ARBA00023014"/>
    </source>
</evidence>
<dbReference type="InterPro" id="IPR003739">
    <property type="entry name" value="Lys_aminomutase/Glu_NH3_mut"/>
</dbReference>
<dbReference type="PATRIC" id="fig|1445510.3.peg.2310"/>
<comment type="cofactor">
    <cofactor evidence="3">
        <name>[4Fe-4S] cluster</name>
        <dbReference type="ChEBI" id="CHEBI:49883"/>
    </cofactor>
</comment>
<dbReference type="Proteomes" id="UP000032266">
    <property type="component" value="Chromosome"/>
</dbReference>
<evidence type="ECO:0000256" key="6">
    <source>
        <dbReference type="ARBA" id="ARBA00022485"/>
    </source>
</evidence>
<dbReference type="HOGENOM" id="CLU_032161_2_0_6"/>
<evidence type="ECO:0000256" key="1">
    <source>
        <dbReference type="ARBA" id="ARBA00001352"/>
    </source>
</evidence>
<proteinExistence type="inferred from homology"/>
<evidence type="ECO:0000256" key="12">
    <source>
        <dbReference type="ARBA" id="ARBA00023235"/>
    </source>
</evidence>
<keyword evidence="10" id="KW-0408">Iron</keyword>
<evidence type="ECO:0000256" key="14">
    <source>
        <dbReference type="PIRSR" id="PIRSR004911-1"/>
    </source>
</evidence>
<feature type="binding site" evidence="14">
    <location>
        <position position="128"/>
    </location>
    <ligand>
        <name>[4Fe-4S] cluster</name>
        <dbReference type="ChEBI" id="CHEBI:49883"/>
        <note>4Fe-4S-S-AdoMet</note>
    </ligand>
</feature>
<feature type="modified residue" description="N6-(pyridoxal phosphate)lysine" evidence="15">
    <location>
        <position position="331"/>
    </location>
</feature>
<dbReference type="InterPro" id="IPR022462">
    <property type="entry name" value="EpmB"/>
</dbReference>
<dbReference type="PIRSF" id="PIRSF004911">
    <property type="entry name" value="DUF160"/>
    <property type="match status" value="1"/>
</dbReference>
<keyword evidence="11 14" id="KW-0411">Iron-sulfur</keyword>
<sequence>MIPVYDQAVEILNWRDQLKEMFRTPEALLSHLNLAADQNHSDLLGSVVQGFSLKVTRHYASLMRKGDWNDPLLLQVLPQIKELDVHPGFVAEPLQEHEAMVLPGLIHKYAGRILLVLGGACAVNCRYCFRRNFDYADQGLSDASTPAVIEYIRNDPSITEVILSGGDPLLWPTRRLKSLTTELSAISHLKTLRVHSRVPVVLPDRLDREFCEWWNALPLKKVMVLHANHGNEFSDQMHRNLKQLAQTTLLNQAVLLAGVNDNVPALTELCQRGFEMGVLPYYLHLLDKVRGAGHFLVTDQKARLLMEQLSHNLPGYLVPKLVREVPGELSKTPIS</sequence>
<keyword evidence="8 14" id="KW-0479">Metal-binding</keyword>
<dbReference type="GO" id="GO:0051539">
    <property type="term" value="F:4 iron, 4 sulfur cluster binding"/>
    <property type="evidence" value="ECO:0007669"/>
    <property type="project" value="UniProtKB-KW"/>
</dbReference>
<evidence type="ECO:0000256" key="2">
    <source>
        <dbReference type="ARBA" id="ARBA00001933"/>
    </source>
</evidence>
<gene>
    <name evidence="17" type="ORF">YC6258_02354</name>
</gene>
<evidence type="ECO:0000256" key="4">
    <source>
        <dbReference type="ARBA" id="ARBA00008703"/>
    </source>
</evidence>
<dbReference type="GO" id="GO:0046872">
    <property type="term" value="F:metal ion binding"/>
    <property type="evidence" value="ECO:0007669"/>
    <property type="project" value="UniProtKB-KW"/>
</dbReference>
<feature type="domain" description="Radical SAM core" evidence="16">
    <location>
        <begin position="107"/>
        <end position="328"/>
    </location>
</feature>
<keyword evidence="9 15" id="KW-0663">Pyridoxal phosphate</keyword>
<keyword evidence="7" id="KW-0949">S-adenosyl-L-methionine</keyword>
<dbReference type="NCBIfam" id="TIGR03821">
    <property type="entry name" value="EFP_modif_epmB"/>
    <property type="match status" value="1"/>
</dbReference>
<dbReference type="EMBL" id="CP007142">
    <property type="protein sequence ID" value="AJQ94392.1"/>
    <property type="molecule type" value="Genomic_DNA"/>
</dbReference>
<dbReference type="SFLD" id="SFLDS00029">
    <property type="entry name" value="Radical_SAM"/>
    <property type="match status" value="1"/>
</dbReference>
<dbReference type="InterPro" id="IPR007197">
    <property type="entry name" value="rSAM"/>
</dbReference>
<evidence type="ECO:0000256" key="15">
    <source>
        <dbReference type="PIRSR" id="PIRSR603739-50"/>
    </source>
</evidence>
<dbReference type="OrthoDB" id="9770937at2"/>
<keyword evidence="12 17" id="KW-0413">Isomerase</keyword>
<feature type="binding site" evidence="14">
    <location>
        <position position="125"/>
    </location>
    <ligand>
        <name>[4Fe-4S] cluster</name>
        <dbReference type="ChEBI" id="CHEBI:49883"/>
        <note>4Fe-4S-S-AdoMet</note>
    </ligand>
</feature>
<accession>A0A0C5VI99</accession>
<dbReference type="Pfam" id="PF13353">
    <property type="entry name" value="Fer4_12"/>
    <property type="match status" value="1"/>
</dbReference>
<dbReference type="PANTHER" id="PTHR30538:SF1">
    <property type="entry name" value="L-LYSINE 2,3-AMINOMUTASE"/>
    <property type="match status" value="1"/>
</dbReference>
<reference evidence="17 18" key="1">
    <citation type="submission" date="2014-01" db="EMBL/GenBank/DDBJ databases">
        <title>Full genme sequencing of cellulolytic bacterium Gynuella sunshinyii YC6258T gen. nov., sp. nov.</title>
        <authorList>
            <person name="Khan H."/>
            <person name="Chung E.J."/>
            <person name="Chung Y.R."/>
        </authorList>
    </citation>
    <scope>NUCLEOTIDE SEQUENCE [LARGE SCALE GENOMIC DNA]</scope>
    <source>
        <strain evidence="17 18">YC6258</strain>
    </source>
</reference>
<dbReference type="GO" id="GO:0016853">
    <property type="term" value="F:isomerase activity"/>
    <property type="evidence" value="ECO:0007669"/>
    <property type="project" value="UniProtKB-KW"/>
</dbReference>
<evidence type="ECO:0000313" key="18">
    <source>
        <dbReference type="Proteomes" id="UP000032266"/>
    </source>
</evidence>
<organism evidence="17 18">
    <name type="scientific">Gynuella sunshinyii YC6258</name>
    <dbReference type="NCBI Taxonomy" id="1445510"/>
    <lineage>
        <taxon>Bacteria</taxon>
        <taxon>Pseudomonadati</taxon>
        <taxon>Pseudomonadota</taxon>
        <taxon>Gammaproteobacteria</taxon>
        <taxon>Oceanospirillales</taxon>
        <taxon>Saccharospirillaceae</taxon>
        <taxon>Gynuella</taxon>
    </lineage>
</organism>
<evidence type="ECO:0000313" key="17">
    <source>
        <dbReference type="EMBL" id="AJQ94392.1"/>
    </source>
</evidence>
<comment type="similarity">
    <text evidence="4">Belongs to the radical SAM superfamily. KamA family.</text>
</comment>
<dbReference type="SFLD" id="SFLDF00314">
    <property type="entry name" value="L-lysine_2_3-aminomutase_(yjeK"/>
    <property type="match status" value="1"/>
</dbReference>
<keyword evidence="6 14" id="KW-0004">4Fe-4S</keyword>
<dbReference type="InterPro" id="IPR058240">
    <property type="entry name" value="rSAM_sf"/>
</dbReference>
<evidence type="ECO:0000259" key="16">
    <source>
        <dbReference type="PROSITE" id="PS51918"/>
    </source>
</evidence>
<comment type="cofactor">
    <cofactor evidence="2 15">
        <name>pyridoxal 5'-phosphate</name>
        <dbReference type="ChEBI" id="CHEBI:597326"/>
    </cofactor>
</comment>
<dbReference type="STRING" id="1445510.YC6258_02354"/>
<evidence type="ECO:0000256" key="13">
    <source>
        <dbReference type="ARBA" id="ARBA00030756"/>
    </source>
</evidence>
<feature type="binding site" evidence="14">
    <location>
        <position position="121"/>
    </location>
    <ligand>
        <name>[4Fe-4S] cluster</name>
        <dbReference type="ChEBI" id="CHEBI:49883"/>
        <note>4Fe-4S-S-AdoMet</note>
    </ligand>
</feature>
<dbReference type="Gene3D" id="3.20.20.70">
    <property type="entry name" value="Aldolase class I"/>
    <property type="match status" value="1"/>
</dbReference>
<protein>
    <recommendedName>
        <fullName evidence="5">L-lysine 2,3-aminomutase</fullName>
    </recommendedName>
    <alternativeName>
        <fullName evidence="13">EF-P post-translational modification enzyme B</fullName>
    </alternativeName>
</protein>
<dbReference type="KEGG" id="gsn:YC6258_02354"/>
<evidence type="ECO:0000256" key="9">
    <source>
        <dbReference type="ARBA" id="ARBA00022898"/>
    </source>
</evidence>
<evidence type="ECO:0000256" key="3">
    <source>
        <dbReference type="ARBA" id="ARBA00001966"/>
    </source>
</evidence>
<keyword evidence="18" id="KW-1185">Reference proteome</keyword>
<dbReference type="PANTHER" id="PTHR30538">
    <property type="entry name" value="LYSINE 2,3-AMINOMUTASE-RELATED"/>
    <property type="match status" value="1"/>
</dbReference>